<evidence type="ECO:0000259" key="2">
    <source>
        <dbReference type="Pfam" id="PF18914"/>
    </source>
</evidence>
<dbReference type="Pfam" id="PF18914">
    <property type="entry name" value="DUF5666"/>
    <property type="match status" value="4"/>
</dbReference>
<evidence type="ECO:0000313" key="3">
    <source>
        <dbReference type="EMBL" id="MEJ8859355.1"/>
    </source>
</evidence>
<feature type="domain" description="DUF5666" evidence="2">
    <location>
        <begin position="391"/>
        <end position="448"/>
    </location>
</feature>
<protein>
    <submittedName>
        <fullName evidence="3">DUF5666 domain-containing protein</fullName>
    </submittedName>
</protein>
<dbReference type="EMBL" id="JBBKZS010000027">
    <property type="protein sequence ID" value="MEJ8859355.1"/>
    <property type="molecule type" value="Genomic_DNA"/>
</dbReference>
<dbReference type="PROSITE" id="PS51257">
    <property type="entry name" value="PROKAR_LIPOPROTEIN"/>
    <property type="match status" value="1"/>
</dbReference>
<gene>
    <name evidence="3" type="ORF">WKW79_32635</name>
</gene>
<reference evidence="3 4" key="1">
    <citation type="submission" date="2024-03" db="EMBL/GenBank/DDBJ databases">
        <title>Novel species of the genus Variovorax.</title>
        <authorList>
            <person name="Liu Q."/>
            <person name="Xin Y.-H."/>
        </authorList>
    </citation>
    <scope>NUCLEOTIDE SEQUENCE [LARGE SCALE GENOMIC DNA]</scope>
    <source>
        <strain evidence="3 4">KACC 18901</strain>
    </source>
</reference>
<feature type="domain" description="DUF5666" evidence="2">
    <location>
        <begin position="166"/>
        <end position="226"/>
    </location>
</feature>
<feature type="region of interest" description="Disordered" evidence="1">
    <location>
        <begin position="58"/>
        <end position="92"/>
    </location>
</feature>
<organism evidence="3 4">
    <name type="scientific">Variovorax robiniae</name>
    <dbReference type="NCBI Taxonomy" id="1836199"/>
    <lineage>
        <taxon>Bacteria</taxon>
        <taxon>Pseudomonadati</taxon>
        <taxon>Pseudomonadota</taxon>
        <taxon>Betaproteobacteria</taxon>
        <taxon>Burkholderiales</taxon>
        <taxon>Comamonadaceae</taxon>
        <taxon>Variovorax</taxon>
    </lineage>
</organism>
<dbReference type="InterPro" id="IPR043724">
    <property type="entry name" value="DUF5666"/>
</dbReference>
<feature type="domain" description="DUF5666" evidence="2">
    <location>
        <begin position="238"/>
        <end position="296"/>
    </location>
</feature>
<evidence type="ECO:0000313" key="4">
    <source>
        <dbReference type="Proteomes" id="UP001367030"/>
    </source>
</evidence>
<accession>A0ABU8XJT3</accession>
<comment type="caution">
    <text evidence="3">The sequence shown here is derived from an EMBL/GenBank/DDBJ whole genome shotgun (WGS) entry which is preliminary data.</text>
</comment>
<dbReference type="Proteomes" id="UP001367030">
    <property type="component" value="Unassembled WGS sequence"/>
</dbReference>
<sequence length="452" mass="43777">MMKRLLRGGWLAMALALLLSCGGGGGGGVGVAGSGGGSSYGVVAGGGDFAKGGSGDGAGGATPGAGDGTASGAGDGSTSTASNGDGSGVGSGGTGVTSASAVGVGSVDGFGSVIVNGLRYDVEGAAISVEDAPGLEIGMTARVVGAVDAGFATGVAKEISSAAELRGPVTSVDESAGTLLVMGTTVSTDSSTVWAGSLTFPGMAAGTVLQVWGLPASPGVLRATRIAQVGEPAAPIVTGRVEQLDRAAQVFRLGGLQVDYRAAAVAMGGNAATLANGAIVRVRASQAPVHGFLTASLVQSWYDHASPAGTTALLEGVIDDYAGPGAFRVLDTTVDASAAKITGGPGTSALGNGVKVIVGGTFDSSGRLVATTLKIRHVPGTGGPAAFMLIGTVANYDSPARFRVRGQPVDASGADVVFENGAAADLRNGVKVTVAGARVVEGVLIATQLRFD</sequence>
<keyword evidence="4" id="KW-1185">Reference proteome</keyword>
<dbReference type="RefSeq" id="WP_340339393.1">
    <property type="nucleotide sequence ID" value="NZ_JBBKZS010000027.1"/>
</dbReference>
<name>A0ABU8XJT3_9BURK</name>
<evidence type="ECO:0000256" key="1">
    <source>
        <dbReference type="SAM" id="MobiDB-lite"/>
    </source>
</evidence>
<feature type="domain" description="DUF5666" evidence="2">
    <location>
        <begin position="315"/>
        <end position="371"/>
    </location>
</feature>
<feature type="compositionally biased region" description="Gly residues" evidence="1">
    <location>
        <begin position="58"/>
        <end position="75"/>
    </location>
</feature>
<proteinExistence type="predicted"/>